<feature type="domain" description="VOC" evidence="1">
    <location>
        <begin position="5"/>
        <end position="125"/>
    </location>
</feature>
<dbReference type="Gene3D" id="3.10.180.10">
    <property type="entry name" value="2,3-Dihydroxybiphenyl 1,2-Dioxygenase, domain 1"/>
    <property type="match status" value="1"/>
</dbReference>
<dbReference type="PANTHER" id="PTHR39434">
    <property type="match status" value="1"/>
</dbReference>
<dbReference type="Proteomes" id="UP000054858">
    <property type="component" value="Unassembled WGS sequence"/>
</dbReference>
<dbReference type="Pfam" id="PF00903">
    <property type="entry name" value="Glyoxalase"/>
    <property type="match status" value="1"/>
</dbReference>
<name>A0A0W0WY67_9GAMM</name>
<evidence type="ECO:0000259" key="1">
    <source>
        <dbReference type="PROSITE" id="PS51819"/>
    </source>
</evidence>
<dbReference type="InterPro" id="IPR037523">
    <property type="entry name" value="VOC_core"/>
</dbReference>
<dbReference type="PROSITE" id="PS51819">
    <property type="entry name" value="VOC"/>
    <property type="match status" value="1"/>
</dbReference>
<protein>
    <submittedName>
        <fullName evidence="2">Glyoxalase/Bleomycin resistance family protein</fullName>
    </submittedName>
</protein>
<dbReference type="AlphaFoldDB" id="A0A0W0WY67"/>
<sequence length="143" mass="16649">MPMTTLFHLAFPVHDFEAAKAFYHQQLGFNIGRESEHALILEFGGHQIVAHKIDTPLPLQTSIYPRHFGLIFLEKEAFDAFIQRIEAQNIPFEIPLKVRFAQSTIEHQSFFLKDPSNNLLEFKYYTHPSAIFGERDFKEVGER</sequence>
<dbReference type="RefSeq" id="WP_237758091.1">
    <property type="nucleotide sequence ID" value="NZ_LCUA01000019.1"/>
</dbReference>
<evidence type="ECO:0000313" key="2">
    <source>
        <dbReference type="EMBL" id="KTD37206.1"/>
    </source>
</evidence>
<comment type="caution">
    <text evidence="2">The sequence shown here is derived from an EMBL/GenBank/DDBJ whole genome shotgun (WGS) entry which is preliminary data.</text>
</comment>
<proteinExistence type="predicted"/>
<dbReference type="InterPro" id="IPR029068">
    <property type="entry name" value="Glyas_Bleomycin-R_OHBP_Dase"/>
</dbReference>
<dbReference type="PATRIC" id="fig|29423.5.peg.2459"/>
<evidence type="ECO:0000313" key="3">
    <source>
        <dbReference type="Proteomes" id="UP000054858"/>
    </source>
</evidence>
<accession>A0A0W0WY67</accession>
<dbReference type="SUPFAM" id="SSF54593">
    <property type="entry name" value="Glyoxalase/Bleomycin resistance protein/Dihydroxybiphenyl dioxygenase"/>
    <property type="match status" value="1"/>
</dbReference>
<gene>
    <name evidence="2" type="ORF">Loak_2342</name>
</gene>
<dbReference type="PANTHER" id="PTHR39434:SF1">
    <property type="entry name" value="VOC DOMAIN-CONTAINING PROTEIN"/>
    <property type="match status" value="1"/>
</dbReference>
<reference evidence="2 3" key="1">
    <citation type="submission" date="2015-11" db="EMBL/GenBank/DDBJ databases">
        <title>Genomic analysis of 38 Legionella species identifies large and diverse effector repertoires.</title>
        <authorList>
            <person name="Burstein D."/>
            <person name="Amaro F."/>
            <person name="Zusman T."/>
            <person name="Lifshitz Z."/>
            <person name="Cohen O."/>
            <person name="Gilbert J.A."/>
            <person name="Pupko T."/>
            <person name="Shuman H.A."/>
            <person name="Segal G."/>
        </authorList>
    </citation>
    <scope>NUCLEOTIDE SEQUENCE [LARGE SCALE GENOMIC DNA]</scope>
    <source>
        <strain evidence="2 3">Oak Ridge-10</strain>
    </source>
</reference>
<dbReference type="EMBL" id="LNYP01000031">
    <property type="protein sequence ID" value="KTD37206.1"/>
    <property type="molecule type" value="Genomic_DNA"/>
</dbReference>
<organism evidence="2 3">
    <name type="scientific">Legionella oakridgensis</name>
    <dbReference type="NCBI Taxonomy" id="29423"/>
    <lineage>
        <taxon>Bacteria</taxon>
        <taxon>Pseudomonadati</taxon>
        <taxon>Pseudomonadota</taxon>
        <taxon>Gammaproteobacteria</taxon>
        <taxon>Legionellales</taxon>
        <taxon>Legionellaceae</taxon>
        <taxon>Legionella</taxon>
    </lineage>
</organism>
<dbReference type="InterPro" id="IPR004360">
    <property type="entry name" value="Glyas_Fos-R_dOase_dom"/>
</dbReference>